<evidence type="ECO:0000256" key="2">
    <source>
        <dbReference type="ARBA" id="ARBA00022898"/>
    </source>
</evidence>
<dbReference type="OrthoDB" id="9813612at2"/>
<dbReference type="PANTHER" id="PTHR42885:SF1">
    <property type="entry name" value="THREONINE-PHOSPHATE DECARBOXYLASE"/>
    <property type="match status" value="1"/>
</dbReference>
<keyword evidence="6" id="KW-1185">Reference proteome</keyword>
<dbReference type="KEGG" id="abas:ACPOL_5144"/>
<evidence type="ECO:0000259" key="4">
    <source>
        <dbReference type="Pfam" id="PF00155"/>
    </source>
</evidence>
<gene>
    <name evidence="5" type="ORF">ACPOL_5144</name>
</gene>
<dbReference type="EC" id="2.6.1.-" evidence="3"/>
<dbReference type="Pfam" id="PF00155">
    <property type="entry name" value="Aminotran_1_2"/>
    <property type="match status" value="1"/>
</dbReference>
<proteinExistence type="inferred from homology"/>
<evidence type="ECO:0000256" key="1">
    <source>
        <dbReference type="ARBA" id="ARBA00001933"/>
    </source>
</evidence>
<keyword evidence="2" id="KW-0663">Pyridoxal phosphate</keyword>
<keyword evidence="3" id="KW-0808">Transferase</keyword>
<dbReference type="GO" id="GO:0008483">
    <property type="term" value="F:transaminase activity"/>
    <property type="evidence" value="ECO:0007669"/>
    <property type="project" value="UniProtKB-KW"/>
</dbReference>
<protein>
    <recommendedName>
        <fullName evidence="3">Aminotransferase</fullName>
        <ecNumber evidence="3">2.6.1.-</ecNumber>
    </recommendedName>
</protein>
<dbReference type="CDD" id="cd00609">
    <property type="entry name" value="AAT_like"/>
    <property type="match status" value="1"/>
</dbReference>
<evidence type="ECO:0000313" key="5">
    <source>
        <dbReference type="EMBL" id="AXC14398.1"/>
    </source>
</evidence>
<dbReference type="PROSITE" id="PS00105">
    <property type="entry name" value="AA_TRANSFER_CLASS_1"/>
    <property type="match status" value="1"/>
</dbReference>
<comment type="similarity">
    <text evidence="3">Belongs to the class-I pyridoxal-phosphate-dependent aminotransferase family.</text>
</comment>
<reference evidence="5 6" key="1">
    <citation type="journal article" date="2018" name="Front. Microbiol.">
        <title>Hydrolytic Capabilities as a Key to Environmental Success: Chitinolytic and Cellulolytic Acidobacteria From Acidic Sub-arctic Soils and Boreal Peatlands.</title>
        <authorList>
            <person name="Belova S.E."/>
            <person name="Ravin N.V."/>
            <person name="Pankratov T.A."/>
            <person name="Rakitin A.L."/>
            <person name="Ivanova A.A."/>
            <person name="Beletsky A.V."/>
            <person name="Mardanov A.V."/>
            <person name="Sinninghe Damste J.S."/>
            <person name="Dedysh S.N."/>
        </authorList>
    </citation>
    <scope>NUCLEOTIDE SEQUENCE [LARGE SCALE GENOMIC DNA]</scope>
    <source>
        <strain evidence="5 6">SBC82</strain>
    </source>
</reference>
<dbReference type="AlphaFoldDB" id="A0A2Z5G5L9"/>
<dbReference type="InterPro" id="IPR015422">
    <property type="entry name" value="PyrdxlP-dep_Trfase_small"/>
</dbReference>
<dbReference type="EMBL" id="CP030840">
    <property type="protein sequence ID" value="AXC14398.1"/>
    <property type="molecule type" value="Genomic_DNA"/>
</dbReference>
<dbReference type="SUPFAM" id="SSF53383">
    <property type="entry name" value="PLP-dependent transferases"/>
    <property type="match status" value="1"/>
</dbReference>
<dbReference type="InterPro" id="IPR004839">
    <property type="entry name" value="Aminotransferase_I/II_large"/>
</dbReference>
<dbReference type="InterPro" id="IPR015424">
    <property type="entry name" value="PyrdxlP-dep_Trfase"/>
</dbReference>
<dbReference type="InterPro" id="IPR015421">
    <property type="entry name" value="PyrdxlP-dep_Trfase_major"/>
</dbReference>
<organism evidence="5 6">
    <name type="scientific">Acidisarcina polymorpha</name>
    <dbReference type="NCBI Taxonomy" id="2211140"/>
    <lineage>
        <taxon>Bacteria</taxon>
        <taxon>Pseudomonadati</taxon>
        <taxon>Acidobacteriota</taxon>
        <taxon>Terriglobia</taxon>
        <taxon>Terriglobales</taxon>
        <taxon>Acidobacteriaceae</taxon>
        <taxon>Acidisarcina</taxon>
    </lineage>
</organism>
<evidence type="ECO:0000313" key="6">
    <source>
        <dbReference type="Proteomes" id="UP000253606"/>
    </source>
</evidence>
<dbReference type="Gene3D" id="3.90.1150.10">
    <property type="entry name" value="Aspartate Aminotransferase, domain 1"/>
    <property type="match status" value="1"/>
</dbReference>
<dbReference type="InterPro" id="IPR004838">
    <property type="entry name" value="NHTrfase_class1_PyrdxlP-BS"/>
</dbReference>
<keyword evidence="3" id="KW-0032">Aminotransferase</keyword>
<dbReference type="PANTHER" id="PTHR42885">
    <property type="entry name" value="HISTIDINOL-PHOSPHATE AMINOTRANSFERASE-RELATED"/>
    <property type="match status" value="1"/>
</dbReference>
<dbReference type="GO" id="GO:0030170">
    <property type="term" value="F:pyridoxal phosphate binding"/>
    <property type="evidence" value="ECO:0007669"/>
    <property type="project" value="InterPro"/>
</dbReference>
<dbReference type="RefSeq" id="WP_114209183.1">
    <property type="nucleotide sequence ID" value="NZ_CP030840.1"/>
</dbReference>
<evidence type="ECO:0000256" key="3">
    <source>
        <dbReference type="RuleBase" id="RU000481"/>
    </source>
</evidence>
<dbReference type="Gene3D" id="3.40.640.10">
    <property type="entry name" value="Type I PLP-dependent aspartate aminotransferase-like (Major domain)"/>
    <property type="match status" value="1"/>
</dbReference>
<feature type="domain" description="Aminotransferase class I/classII large" evidence="4">
    <location>
        <begin position="25"/>
        <end position="354"/>
    </location>
</feature>
<comment type="cofactor">
    <cofactor evidence="1 3">
        <name>pyridoxal 5'-phosphate</name>
        <dbReference type="ChEBI" id="CHEBI:597326"/>
    </cofactor>
</comment>
<dbReference type="Proteomes" id="UP000253606">
    <property type="component" value="Chromosome"/>
</dbReference>
<sequence length="362" mass="39835">MIADLPIHGGQLRRIAALFNIPESDLIDFSANINPDGPPSTVLASLQASLEDSSTLNAYPDLEETELKDSIAEYAGVSFSNVAVANGFVPLLDAGLRALKIKRCLLPVPGFVEYRRTLERARIEVIPYILTEVSNFNYSIEALLAGGHDAILLANPQNPSGILTNREFLVHLVQKAAVENITVLLDEAFIDYTPSASVVADVDRFSNLIVFRSVTKFHGVPGLRVAYAAANEAIVRKINDGLPPWPITTLAARAVAAALADQPFAESARAKNEERRVYLHAGLERLCLHPYPSSANFLLFRLPDRIPSADFWRRMIVEHHFVLRDCSNYEALSPGHFRVAVGAQEQSDRLLNAISQLLKSNF</sequence>
<name>A0A2Z5G5L9_9BACT</name>
<accession>A0A2Z5G5L9</accession>